<dbReference type="AlphaFoldDB" id="A0A8H3WF36"/>
<dbReference type="EMBL" id="WOWK01000034">
    <property type="protein sequence ID" value="KAF0325844.1"/>
    <property type="molecule type" value="Genomic_DNA"/>
</dbReference>
<evidence type="ECO:0000313" key="2">
    <source>
        <dbReference type="EMBL" id="KAF0325844.1"/>
    </source>
</evidence>
<comment type="caution">
    <text evidence="2">The sequence shown here is derived from an EMBL/GenBank/DDBJ whole genome shotgun (WGS) entry which is preliminary data.</text>
</comment>
<sequence length="159" mass="17848">MGGRWEWERPSTGLGVGNETQGRAGQGIRKLICLTTPGIREWKARGRKEATPIIKNGNSDTRHATSFLPLFLLFFFFFKVETPAVDRKGRESTYPAPPQVAYLKVPRSSIAELPPYQLTSAGDPWGKEKAGRSPVVRLKTFRRRNWSVLLVGRLGMALH</sequence>
<feature type="region of interest" description="Disordered" evidence="1">
    <location>
        <begin position="1"/>
        <end position="21"/>
    </location>
</feature>
<accession>A0A8H3WF36</accession>
<evidence type="ECO:0000256" key="1">
    <source>
        <dbReference type="SAM" id="MobiDB-lite"/>
    </source>
</evidence>
<evidence type="ECO:0000313" key="3">
    <source>
        <dbReference type="Proteomes" id="UP000434172"/>
    </source>
</evidence>
<reference evidence="2 3" key="1">
    <citation type="submission" date="2019-12" db="EMBL/GenBank/DDBJ databases">
        <title>A genome sequence resource for the geographically widespread anthracnose pathogen Colletotrichum asianum.</title>
        <authorList>
            <person name="Meng Y."/>
        </authorList>
    </citation>
    <scope>NUCLEOTIDE SEQUENCE [LARGE SCALE GENOMIC DNA]</scope>
    <source>
        <strain evidence="2 3">ICMP 18580</strain>
    </source>
</reference>
<gene>
    <name evidence="2" type="ORF">GQ607_006976</name>
</gene>
<proteinExistence type="predicted"/>
<name>A0A8H3WF36_9PEZI</name>
<protein>
    <submittedName>
        <fullName evidence="2">Uncharacterized protein</fullName>
    </submittedName>
</protein>
<dbReference type="Proteomes" id="UP000434172">
    <property type="component" value="Unassembled WGS sequence"/>
</dbReference>
<organism evidence="2 3">
    <name type="scientific">Colletotrichum asianum</name>
    <dbReference type="NCBI Taxonomy" id="702518"/>
    <lineage>
        <taxon>Eukaryota</taxon>
        <taxon>Fungi</taxon>
        <taxon>Dikarya</taxon>
        <taxon>Ascomycota</taxon>
        <taxon>Pezizomycotina</taxon>
        <taxon>Sordariomycetes</taxon>
        <taxon>Hypocreomycetidae</taxon>
        <taxon>Glomerellales</taxon>
        <taxon>Glomerellaceae</taxon>
        <taxon>Colletotrichum</taxon>
        <taxon>Colletotrichum gloeosporioides species complex</taxon>
    </lineage>
</organism>
<keyword evidence="3" id="KW-1185">Reference proteome</keyword>